<dbReference type="EMBL" id="MNCJ02000322">
    <property type="protein sequence ID" value="KAF5798097.1"/>
    <property type="molecule type" value="Genomic_DNA"/>
</dbReference>
<proteinExistence type="predicted"/>
<reference evidence="1" key="1">
    <citation type="journal article" date="2017" name="Nature">
        <title>The sunflower genome provides insights into oil metabolism, flowering and Asterid evolution.</title>
        <authorList>
            <person name="Badouin H."/>
            <person name="Gouzy J."/>
            <person name="Grassa C.J."/>
            <person name="Murat F."/>
            <person name="Staton S.E."/>
            <person name="Cottret L."/>
            <person name="Lelandais-Briere C."/>
            <person name="Owens G.L."/>
            <person name="Carrere S."/>
            <person name="Mayjonade B."/>
            <person name="Legrand L."/>
            <person name="Gill N."/>
            <person name="Kane N.C."/>
            <person name="Bowers J.E."/>
            <person name="Hubner S."/>
            <person name="Bellec A."/>
            <person name="Berard A."/>
            <person name="Berges H."/>
            <person name="Blanchet N."/>
            <person name="Boniface M.C."/>
            <person name="Brunel D."/>
            <person name="Catrice O."/>
            <person name="Chaidir N."/>
            <person name="Claudel C."/>
            <person name="Donnadieu C."/>
            <person name="Faraut T."/>
            <person name="Fievet G."/>
            <person name="Helmstetter N."/>
            <person name="King M."/>
            <person name="Knapp S.J."/>
            <person name="Lai Z."/>
            <person name="Le Paslier M.C."/>
            <person name="Lippi Y."/>
            <person name="Lorenzon L."/>
            <person name="Mandel J.R."/>
            <person name="Marage G."/>
            <person name="Marchand G."/>
            <person name="Marquand E."/>
            <person name="Bret-Mestries E."/>
            <person name="Morien E."/>
            <person name="Nambeesan S."/>
            <person name="Nguyen T."/>
            <person name="Pegot-Espagnet P."/>
            <person name="Pouilly N."/>
            <person name="Raftis F."/>
            <person name="Sallet E."/>
            <person name="Schiex T."/>
            <person name="Thomas J."/>
            <person name="Vandecasteele C."/>
            <person name="Vares D."/>
            <person name="Vear F."/>
            <person name="Vautrin S."/>
            <person name="Crespi M."/>
            <person name="Mangin B."/>
            <person name="Burke J.M."/>
            <person name="Salse J."/>
            <person name="Munos S."/>
            <person name="Vincourt P."/>
            <person name="Rieseberg L.H."/>
            <person name="Langlade N.B."/>
        </authorList>
    </citation>
    <scope>NUCLEOTIDE SEQUENCE</scope>
    <source>
        <tissue evidence="1">Leaves</tissue>
    </source>
</reference>
<sequence>MVPGGGGVFLHFQSFCAGGPGGAGGLCFIPGGAGGGESDFSPMFGDLRIWGFSVELELEWGV</sequence>
<dbReference type="AlphaFoldDB" id="A0A9K3NF20"/>
<gene>
    <name evidence="1" type="ORF">HanXRQr2_Chr07g0288781</name>
</gene>
<name>A0A9K3NF20_HELAN</name>
<keyword evidence="2" id="KW-1185">Reference proteome</keyword>
<dbReference type="Gramene" id="mRNA:HanXRQr2_Chr07g0288781">
    <property type="protein sequence ID" value="mRNA:HanXRQr2_Chr07g0288781"/>
    <property type="gene ID" value="HanXRQr2_Chr07g0288781"/>
</dbReference>
<protein>
    <submittedName>
        <fullName evidence="1">Uncharacterized protein</fullName>
    </submittedName>
</protein>
<reference evidence="1" key="2">
    <citation type="submission" date="2020-06" db="EMBL/GenBank/DDBJ databases">
        <title>Helianthus annuus Genome sequencing and assembly Release 2.</title>
        <authorList>
            <person name="Gouzy J."/>
            <person name="Langlade N."/>
            <person name="Munos S."/>
        </authorList>
    </citation>
    <scope>NUCLEOTIDE SEQUENCE</scope>
    <source>
        <tissue evidence="1">Leaves</tissue>
    </source>
</reference>
<evidence type="ECO:0000313" key="2">
    <source>
        <dbReference type="Proteomes" id="UP000215914"/>
    </source>
</evidence>
<comment type="caution">
    <text evidence="1">The sequence shown here is derived from an EMBL/GenBank/DDBJ whole genome shotgun (WGS) entry which is preliminary data.</text>
</comment>
<accession>A0A9K3NF20</accession>
<dbReference type="Proteomes" id="UP000215914">
    <property type="component" value="Unassembled WGS sequence"/>
</dbReference>
<evidence type="ECO:0000313" key="1">
    <source>
        <dbReference type="EMBL" id="KAF5798097.1"/>
    </source>
</evidence>
<organism evidence="1 2">
    <name type="scientific">Helianthus annuus</name>
    <name type="common">Common sunflower</name>
    <dbReference type="NCBI Taxonomy" id="4232"/>
    <lineage>
        <taxon>Eukaryota</taxon>
        <taxon>Viridiplantae</taxon>
        <taxon>Streptophyta</taxon>
        <taxon>Embryophyta</taxon>
        <taxon>Tracheophyta</taxon>
        <taxon>Spermatophyta</taxon>
        <taxon>Magnoliopsida</taxon>
        <taxon>eudicotyledons</taxon>
        <taxon>Gunneridae</taxon>
        <taxon>Pentapetalae</taxon>
        <taxon>asterids</taxon>
        <taxon>campanulids</taxon>
        <taxon>Asterales</taxon>
        <taxon>Asteraceae</taxon>
        <taxon>Asteroideae</taxon>
        <taxon>Heliantheae alliance</taxon>
        <taxon>Heliantheae</taxon>
        <taxon>Helianthus</taxon>
    </lineage>
</organism>